<feature type="transmembrane region" description="Helical" evidence="5">
    <location>
        <begin position="150"/>
        <end position="169"/>
    </location>
</feature>
<dbReference type="OrthoDB" id="6082634at2759"/>
<feature type="transmembrane region" description="Helical" evidence="5">
    <location>
        <begin position="316"/>
        <end position="337"/>
    </location>
</feature>
<feature type="chain" id="PRO_5040222635" description="G-protein coupled receptors family 2 profile 2 domain-containing protein" evidence="6">
    <location>
        <begin position="19"/>
        <end position="422"/>
    </location>
</feature>
<dbReference type="PANTHER" id="PTHR47154">
    <property type="entry name" value="G-PROTEIN COUPLED RECEPTOR MTH-RELATED"/>
    <property type="match status" value="1"/>
</dbReference>
<dbReference type="InterPro" id="IPR000832">
    <property type="entry name" value="GPCR_2_secretin-like"/>
</dbReference>
<keyword evidence="3 5" id="KW-1133">Transmembrane helix</keyword>
<evidence type="ECO:0000313" key="8">
    <source>
        <dbReference type="EMBL" id="CAG9821110.1"/>
    </source>
</evidence>
<accession>A0A9N9X3U5</accession>
<keyword evidence="2 5" id="KW-0812">Transmembrane</keyword>
<dbReference type="PANTHER" id="PTHR47154:SF2">
    <property type="entry name" value="G-PROTEIN COUPLED RECEPTOR MTH-RELATED"/>
    <property type="match status" value="1"/>
</dbReference>
<evidence type="ECO:0000256" key="4">
    <source>
        <dbReference type="ARBA" id="ARBA00023136"/>
    </source>
</evidence>
<keyword evidence="6" id="KW-0732">Signal</keyword>
<evidence type="ECO:0000256" key="5">
    <source>
        <dbReference type="SAM" id="Phobius"/>
    </source>
</evidence>
<reference evidence="8" key="1">
    <citation type="submission" date="2022-01" db="EMBL/GenBank/DDBJ databases">
        <authorList>
            <person name="King R."/>
        </authorList>
    </citation>
    <scope>NUCLEOTIDE SEQUENCE</scope>
</reference>
<feature type="signal peptide" evidence="6">
    <location>
        <begin position="1"/>
        <end position="18"/>
    </location>
</feature>
<feature type="transmembrane region" description="Helical" evidence="5">
    <location>
        <begin position="119"/>
        <end position="138"/>
    </location>
</feature>
<dbReference type="CDD" id="cd15039">
    <property type="entry name" value="7tmB3_Methuselah-like"/>
    <property type="match status" value="1"/>
</dbReference>
<dbReference type="AlphaFoldDB" id="A0A9N9X3U5"/>
<dbReference type="Pfam" id="PF00002">
    <property type="entry name" value="7tm_2"/>
    <property type="match status" value="1"/>
</dbReference>
<feature type="transmembrane region" description="Helical" evidence="5">
    <location>
        <begin position="343"/>
        <end position="366"/>
    </location>
</feature>
<keyword evidence="4 5" id="KW-0472">Membrane</keyword>
<evidence type="ECO:0000256" key="6">
    <source>
        <dbReference type="SAM" id="SignalP"/>
    </source>
</evidence>
<dbReference type="GO" id="GO:0005886">
    <property type="term" value="C:plasma membrane"/>
    <property type="evidence" value="ECO:0007669"/>
    <property type="project" value="TreeGrafter"/>
</dbReference>
<dbReference type="PROSITE" id="PS50261">
    <property type="entry name" value="G_PROTEIN_RECEP_F2_4"/>
    <property type="match status" value="1"/>
</dbReference>
<feature type="domain" description="G-protein coupled receptors family 2 profile 2" evidence="7">
    <location>
        <begin position="113"/>
        <end position="367"/>
    </location>
</feature>
<gene>
    <name evidence="8" type="ORF">PHAECO_LOCUS8325</name>
</gene>
<comment type="subcellular location">
    <subcellularLocation>
        <location evidence="1">Membrane</location>
        <topology evidence="1">Multi-pass membrane protein</topology>
    </subcellularLocation>
</comment>
<dbReference type="InterPro" id="IPR017981">
    <property type="entry name" value="GPCR_2-like_7TM"/>
</dbReference>
<evidence type="ECO:0000256" key="2">
    <source>
        <dbReference type="ARBA" id="ARBA00022692"/>
    </source>
</evidence>
<dbReference type="EMBL" id="OU896710">
    <property type="protein sequence ID" value="CAG9821110.1"/>
    <property type="molecule type" value="Genomic_DNA"/>
</dbReference>
<reference evidence="8" key="2">
    <citation type="submission" date="2022-10" db="EMBL/GenBank/DDBJ databases">
        <authorList>
            <consortium name="ENA_rothamsted_submissions"/>
            <consortium name="culmorum"/>
            <person name="King R."/>
        </authorList>
    </citation>
    <scope>NUCLEOTIDE SEQUENCE</scope>
</reference>
<dbReference type="Proteomes" id="UP001153737">
    <property type="component" value="Chromosome 4"/>
</dbReference>
<organism evidence="8 9">
    <name type="scientific">Phaedon cochleariae</name>
    <name type="common">Mustard beetle</name>
    <dbReference type="NCBI Taxonomy" id="80249"/>
    <lineage>
        <taxon>Eukaryota</taxon>
        <taxon>Metazoa</taxon>
        <taxon>Ecdysozoa</taxon>
        <taxon>Arthropoda</taxon>
        <taxon>Hexapoda</taxon>
        <taxon>Insecta</taxon>
        <taxon>Pterygota</taxon>
        <taxon>Neoptera</taxon>
        <taxon>Endopterygota</taxon>
        <taxon>Coleoptera</taxon>
        <taxon>Polyphaga</taxon>
        <taxon>Cucujiformia</taxon>
        <taxon>Chrysomeloidea</taxon>
        <taxon>Chrysomelidae</taxon>
        <taxon>Chrysomelinae</taxon>
        <taxon>Chrysomelini</taxon>
        <taxon>Phaedon</taxon>
    </lineage>
</organism>
<keyword evidence="9" id="KW-1185">Reference proteome</keyword>
<feature type="transmembrane region" description="Helical" evidence="5">
    <location>
        <begin position="222"/>
        <end position="242"/>
    </location>
</feature>
<proteinExistence type="predicted"/>
<sequence>MTMKTLILVLSNVVLIHSNTPKCCNGNNLALSTRKCSNGEPLHVGHCNNTYLIETDDNSTITLVDPKNNLVIDSDYEEAIPEHDFCLTTLQKDHREVYIVCYDVTDSDIPNVTMTVNTVFQLISVFFIIVTVAVYLTIPSLLDLQGINIIHSISGLAFAFIILSALNFSGGEINNPVVCHMLAYFLYASFMYAFFWLNIISFHIWRQVVNPKIFAKFKSWKLVYYCYGLGGPIFLLIFLLSVHHSDSPHLKHIHPGIGQVSCWFKTTRETSIYLYGPIAVLLAFNVVFFAWTALVLWRQAVDPPNSSRVLKYRVRLYVKLFFVMGLSWIFEVVQGLMVSKERWYWVIIDLINSLEGVIIFLILVVFRKKVIRHLANRQSFAKFNFPTKWQQVHDSECEELEQEGVNLGAENLHKKEIIILAN</sequence>
<evidence type="ECO:0000256" key="1">
    <source>
        <dbReference type="ARBA" id="ARBA00004141"/>
    </source>
</evidence>
<dbReference type="GO" id="GO:0007166">
    <property type="term" value="P:cell surface receptor signaling pathway"/>
    <property type="evidence" value="ECO:0007669"/>
    <property type="project" value="InterPro"/>
</dbReference>
<feature type="transmembrane region" description="Helical" evidence="5">
    <location>
        <begin position="272"/>
        <end position="296"/>
    </location>
</feature>
<name>A0A9N9X3U5_PHACE</name>
<dbReference type="Gene3D" id="1.20.1070.10">
    <property type="entry name" value="Rhodopsin 7-helix transmembrane proteins"/>
    <property type="match status" value="1"/>
</dbReference>
<evidence type="ECO:0000259" key="7">
    <source>
        <dbReference type="PROSITE" id="PS50261"/>
    </source>
</evidence>
<feature type="transmembrane region" description="Helical" evidence="5">
    <location>
        <begin position="181"/>
        <end position="201"/>
    </location>
</feature>
<evidence type="ECO:0000256" key="3">
    <source>
        <dbReference type="ARBA" id="ARBA00022989"/>
    </source>
</evidence>
<dbReference type="InterPro" id="IPR051384">
    <property type="entry name" value="Mth_GPCR"/>
</dbReference>
<evidence type="ECO:0000313" key="9">
    <source>
        <dbReference type="Proteomes" id="UP001153737"/>
    </source>
</evidence>
<dbReference type="GO" id="GO:0008528">
    <property type="term" value="F:G protein-coupled peptide receptor activity"/>
    <property type="evidence" value="ECO:0007669"/>
    <property type="project" value="TreeGrafter"/>
</dbReference>
<protein>
    <recommendedName>
        <fullName evidence="7">G-protein coupled receptors family 2 profile 2 domain-containing protein</fullName>
    </recommendedName>
</protein>